<sequence>MRDALRHAEFPENPDHFDPFASGDLAAVVATTEGQRELWLGDRLGEDATLAYNEANALHLKGPLDTGALARAVERVVARHESLRASFSPDGTQLFVAAPGPFALRYVDLSGFDATARDKRLALAFDAAVNERFVLEKGPLFRATLVVSGPEDHTLILSAHHAVCDGWSWGVIVSELGQLYARERGLGQPRPLAPAPRYADYAQWEAEEMAGPGMQAHADYWLARFASPAPPLELPLDRPRPPLRSFRSKRADGLLDAELIERLRQRAAGSNSSLYAGLFAAFAGLLHRLTEQEDIVIGIAAAGQLAADMPRLVGHCVNLLPLRVALNAETPMQALIEQSRGLLLDAFEHQSLGYGTLLRKMLAPRDPGRLPLMSVLFNVDGDTEQGADSFPGLQASVRSLPRTCENFELFLNMTPVAGGGMRWEMQYNVGLFDEESIRRWMGLYECLLKAAVHEPGAALGQIDLLTEAEEARLRALQPRPTPLARSGLAHAGFEAMAAAQPDRMALRHGAQHWTYRELDQRANRLAHALRARGMGRGQRVGLCLPRDADMLVAVLAVLKCGAAYVPLDPDFPKARLDDQAADARLGLLITATGVAHAPVHWCSDHDRQVLRLDRDEAWHLQPAEPLPAGGRDAQPGDMAFLIYTSGSTGRPKGVGIPHGAVANLLQSMRHALRIGPGDRVAAASTLGFDIAVMELILPLEAGAEIVLVPRETARDGQAYRRLIESEQITVLQATPSAWRLLLDAQWPGHPRLKAISGGETLPRELALALASRCGEVWNMYGPTETTVYSTLWRVDAAALTRRGVAIGRPIANTSVWILDRHGRRCPVGVPGEICIGGAGVALGYFERPELTERAFVPDPFGAPGERLYRSGDRGRWCNDGLLEHQGRLDLQVKVRGHRIEPEEVEAHCNQVPGVAASVVVAREDQPGDMRLVAYLVASPGARIDTSAVQQALASRLPPYMQPQHLVVLDELPRLPNGKIHRKALPAPGAARTAQPIPLLAARDPRERAVLQAMEQVLSLPGIGVRDDFFALGGHSLLASRLAIALGRMFGVTVPLRTLFAAPTAERLAVALAELQAGETADAPAPLPRRTGRSSAPLTPMQERILFLEEMHPGRPVYNTPSAHRLSGPIDAGAFQEALREVVRRQPALRTAFDKDAASGAFVASIAAEVPVTLAQVDLRDLPADQREPELIDRLQELADAPVDIHRAPLFNATLIRMDEEDHVFVFVPHRLIWDGASLDLLLKELSTIYQARIDGVAHTLPELPATHGDHAEWYQAWMQSPPCEEQARFWKQRFADTPPPKALRTDMPRRAGMTGQGGTQWLTIDRALTEQLHAVARGQALTLNMLTLGIYVLMLDSLGDARALVVATPVRGRAFPELDGVMGSFSNLLPLPLEIDRGQTLPAFLQYVKEQLVSAIDRAQFPFERLAGELAFSGSTKGIGLYQASFSFQDARERPLAIGPLRHRELRVSQRGATEDLGLWLTERHDGLEGALTYNADIYRRETAAALRGRYVELLQRVAANPRDTLEALVGPAADGDSPDAAYLRRWARSEAAAAAAPEQADARAGRPAAATAHAALTPAQHRLAQIWADVLRIQPGDIRASDNFFDLGGDSLQAMRAIQVAERHLGFRTEPPRYVFENLGQLASREAALAIGMAAGDSAKGRSAAAPSAGLLGRMFSGLGRQQRPR</sequence>
<keyword evidence="5" id="KW-1185">Reference proteome</keyword>
<dbReference type="Gene3D" id="3.40.50.980">
    <property type="match status" value="2"/>
</dbReference>
<evidence type="ECO:0000259" key="3">
    <source>
        <dbReference type="PROSITE" id="PS50075"/>
    </source>
</evidence>
<dbReference type="CDD" id="cd05930">
    <property type="entry name" value="A_NRPS"/>
    <property type="match status" value="1"/>
</dbReference>
<dbReference type="Gene3D" id="3.30.559.10">
    <property type="entry name" value="Chloramphenicol acetyltransferase-like domain"/>
    <property type="match status" value="2"/>
</dbReference>
<dbReference type="InterPro" id="IPR020806">
    <property type="entry name" value="PKS_PP-bd"/>
</dbReference>
<dbReference type="Pfam" id="PF13193">
    <property type="entry name" value="AMP-binding_C"/>
    <property type="match status" value="1"/>
</dbReference>
<name>A0ABP8HEZ5_9BURK</name>
<dbReference type="InterPro" id="IPR000873">
    <property type="entry name" value="AMP-dep_synth/lig_dom"/>
</dbReference>
<reference evidence="5" key="1">
    <citation type="journal article" date="2019" name="Int. J. Syst. Evol. Microbiol.">
        <title>The Global Catalogue of Microorganisms (GCM) 10K type strain sequencing project: providing services to taxonomists for standard genome sequencing and annotation.</title>
        <authorList>
            <consortium name="The Broad Institute Genomics Platform"/>
            <consortium name="The Broad Institute Genome Sequencing Center for Infectious Disease"/>
            <person name="Wu L."/>
            <person name="Ma J."/>
        </authorList>
    </citation>
    <scope>NUCLEOTIDE SEQUENCE [LARGE SCALE GENOMIC DNA]</scope>
    <source>
        <strain evidence="5">JCM 17804</strain>
    </source>
</reference>
<dbReference type="Pfam" id="PF00668">
    <property type="entry name" value="Condensation"/>
    <property type="match status" value="2"/>
</dbReference>
<dbReference type="SUPFAM" id="SSF52777">
    <property type="entry name" value="CoA-dependent acyltransferases"/>
    <property type="match status" value="4"/>
</dbReference>
<dbReference type="PANTHER" id="PTHR45527:SF1">
    <property type="entry name" value="FATTY ACID SYNTHASE"/>
    <property type="match status" value="1"/>
</dbReference>
<evidence type="ECO:0000313" key="4">
    <source>
        <dbReference type="EMBL" id="GAA4338249.1"/>
    </source>
</evidence>
<evidence type="ECO:0000313" key="5">
    <source>
        <dbReference type="Proteomes" id="UP001500975"/>
    </source>
</evidence>
<accession>A0ABP8HEZ5</accession>
<dbReference type="SUPFAM" id="SSF47336">
    <property type="entry name" value="ACP-like"/>
    <property type="match status" value="2"/>
</dbReference>
<evidence type="ECO:0000256" key="2">
    <source>
        <dbReference type="ARBA" id="ARBA00022553"/>
    </source>
</evidence>
<dbReference type="Gene3D" id="3.30.300.30">
    <property type="match status" value="1"/>
</dbReference>
<keyword evidence="2" id="KW-0597">Phosphoprotein</keyword>
<dbReference type="Pfam" id="PF00550">
    <property type="entry name" value="PP-binding"/>
    <property type="match status" value="2"/>
</dbReference>
<dbReference type="InterPro" id="IPR045851">
    <property type="entry name" value="AMP-bd_C_sf"/>
</dbReference>
<dbReference type="Gene3D" id="2.30.38.10">
    <property type="entry name" value="Luciferase, Domain 3"/>
    <property type="match status" value="1"/>
</dbReference>
<comment type="caution">
    <text evidence="4">The sequence shown here is derived from an EMBL/GenBank/DDBJ whole genome shotgun (WGS) entry which is preliminary data.</text>
</comment>
<dbReference type="SUPFAM" id="SSF56801">
    <property type="entry name" value="Acetyl-CoA synthetase-like"/>
    <property type="match status" value="1"/>
</dbReference>
<dbReference type="NCBIfam" id="TIGR01733">
    <property type="entry name" value="AA-adenyl-dom"/>
    <property type="match status" value="1"/>
</dbReference>
<dbReference type="InterPro" id="IPR023213">
    <property type="entry name" value="CAT-like_dom_sf"/>
</dbReference>
<protein>
    <recommendedName>
        <fullName evidence="3">Carrier domain-containing protein</fullName>
    </recommendedName>
</protein>
<dbReference type="InterPro" id="IPR009081">
    <property type="entry name" value="PP-bd_ACP"/>
</dbReference>
<dbReference type="Pfam" id="PF00501">
    <property type="entry name" value="AMP-binding"/>
    <property type="match status" value="1"/>
</dbReference>
<evidence type="ECO:0000256" key="1">
    <source>
        <dbReference type="ARBA" id="ARBA00022450"/>
    </source>
</evidence>
<organism evidence="4 5">
    <name type="scientific">Variovorax defluvii</name>
    <dbReference type="NCBI Taxonomy" id="913761"/>
    <lineage>
        <taxon>Bacteria</taxon>
        <taxon>Pseudomonadati</taxon>
        <taxon>Pseudomonadota</taxon>
        <taxon>Betaproteobacteria</taxon>
        <taxon>Burkholderiales</taxon>
        <taxon>Comamonadaceae</taxon>
        <taxon>Variovorax</taxon>
    </lineage>
</organism>
<gene>
    <name evidence="4" type="ORF">GCM10023165_16800</name>
</gene>
<dbReference type="InterPro" id="IPR001242">
    <property type="entry name" value="Condensation_dom"/>
</dbReference>
<feature type="domain" description="Carrier" evidence="3">
    <location>
        <begin position="1000"/>
        <end position="1075"/>
    </location>
</feature>
<dbReference type="InterPro" id="IPR010071">
    <property type="entry name" value="AA_adenyl_dom"/>
</dbReference>
<proteinExistence type="predicted"/>
<dbReference type="SMART" id="SM00823">
    <property type="entry name" value="PKS_PP"/>
    <property type="match status" value="2"/>
</dbReference>
<feature type="domain" description="Carrier" evidence="3">
    <location>
        <begin position="1575"/>
        <end position="1654"/>
    </location>
</feature>
<dbReference type="CDD" id="cd19531">
    <property type="entry name" value="LCL_NRPS-like"/>
    <property type="match status" value="2"/>
</dbReference>
<dbReference type="RefSeq" id="WP_345537168.1">
    <property type="nucleotide sequence ID" value="NZ_BAABGJ010000013.1"/>
</dbReference>
<dbReference type="PROSITE" id="PS50075">
    <property type="entry name" value="CARRIER"/>
    <property type="match status" value="2"/>
</dbReference>
<dbReference type="Gene3D" id="3.30.559.30">
    <property type="entry name" value="Nonribosomal peptide synthetase, condensation domain"/>
    <property type="match status" value="2"/>
</dbReference>
<dbReference type="EMBL" id="BAABGJ010000013">
    <property type="protein sequence ID" value="GAA4338249.1"/>
    <property type="molecule type" value="Genomic_DNA"/>
</dbReference>
<dbReference type="PANTHER" id="PTHR45527">
    <property type="entry name" value="NONRIBOSOMAL PEPTIDE SYNTHETASE"/>
    <property type="match status" value="1"/>
</dbReference>
<keyword evidence="1" id="KW-0596">Phosphopantetheine</keyword>
<dbReference type="Gene3D" id="1.10.1200.10">
    <property type="entry name" value="ACP-like"/>
    <property type="match status" value="2"/>
</dbReference>
<dbReference type="PROSITE" id="PS00455">
    <property type="entry name" value="AMP_BINDING"/>
    <property type="match status" value="1"/>
</dbReference>
<dbReference type="InterPro" id="IPR036736">
    <property type="entry name" value="ACP-like_sf"/>
</dbReference>
<dbReference type="InterPro" id="IPR025110">
    <property type="entry name" value="AMP-bd_C"/>
</dbReference>
<dbReference type="InterPro" id="IPR020845">
    <property type="entry name" value="AMP-binding_CS"/>
</dbReference>
<dbReference type="Proteomes" id="UP001500975">
    <property type="component" value="Unassembled WGS sequence"/>
</dbReference>